<organism evidence="1 2">
    <name type="scientific">Amycolatopsis albidoflavus</name>
    <dbReference type="NCBI Taxonomy" id="102226"/>
    <lineage>
        <taxon>Bacteria</taxon>
        <taxon>Bacillati</taxon>
        <taxon>Actinomycetota</taxon>
        <taxon>Actinomycetes</taxon>
        <taxon>Pseudonocardiales</taxon>
        <taxon>Pseudonocardiaceae</taxon>
        <taxon>Amycolatopsis</taxon>
    </lineage>
</organism>
<proteinExistence type="predicted"/>
<sequence>MDVTPGARGTARLWHYTEEALAAVAVWTERIAGKGEDADPLVLLHRPSRSGLLAVFDGVGGAGRAPAGRTPSGQLRTQAWLASRRARALVEEWFTDATTAIAPNVLAAHLGNRLGAGVLRPRRIRGKLQRELPTTFAGLIFELADGQAAWQVLWAGDSRCYVAEPRGGLQQLSLDDTEAGDALELLLQDPPMTNLVQAGGPFQIRGSRGSARLPCLLITATDGFFGYVGTPAEFEYALWETLLSAQDAMHWSVLLTEKVQSYTQDDASIAIVALGFEDFSVVRASFRARFDRLREEHAEPMRRAAAGGRTALVETRKRSWLAYREYYERRLPPREGSDS</sequence>
<evidence type="ECO:0000313" key="1">
    <source>
        <dbReference type="EMBL" id="MFD2487318.1"/>
    </source>
</evidence>
<accession>A0ABW5IE77</accession>
<dbReference type="Proteomes" id="UP001597542">
    <property type="component" value="Unassembled WGS sequence"/>
</dbReference>
<dbReference type="Gene3D" id="3.60.40.10">
    <property type="entry name" value="PPM-type phosphatase domain"/>
    <property type="match status" value="1"/>
</dbReference>
<evidence type="ECO:0000313" key="2">
    <source>
        <dbReference type="Proteomes" id="UP001597542"/>
    </source>
</evidence>
<comment type="caution">
    <text evidence="1">The sequence shown here is derived from an EMBL/GenBank/DDBJ whole genome shotgun (WGS) entry which is preliminary data.</text>
</comment>
<dbReference type="InterPro" id="IPR036457">
    <property type="entry name" value="PPM-type-like_dom_sf"/>
</dbReference>
<gene>
    <name evidence="1" type="ORF">ACFSUT_44085</name>
</gene>
<dbReference type="EMBL" id="JBHUKQ010000026">
    <property type="protein sequence ID" value="MFD2487318.1"/>
    <property type="molecule type" value="Genomic_DNA"/>
</dbReference>
<reference evidence="2" key="1">
    <citation type="journal article" date="2019" name="Int. J. Syst. Evol. Microbiol.">
        <title>The Global Catalogue of Microorganisms (GCM) 10K type strain sequencing project: providing services to taxonomists for standard genome sequencing and annotation.</title>
        <authorList>
            <consortium name="The Broad Institute Genomics Platform"/>
            <consortium name="The Broad Institute Genome Sequencing Center for Infectious Disease"/>
            <person name="Wu L."/>
            <person name="Ma J."/>
        </authorList>
    </citation>
    <scope>NUCLEOTIDE SEQUENCE [LARGE SCALE GENOMIC DNA]</scope>
    <source>
        <strain evidence="2">CGMCC 4.7638</strain>
    </source>
</reference>
<keyword evidence="2" id="KW-1185">Reference proteome</keyword>
<name>A0ABW5IE77_9PSEU</name>
<dbReference type="RefSeq" id="WP_344287886.1">
    <property type="nucleotide sequence ID" value="NZ_BAAAHV010000031.1"/>
</dbReference>
<dbReference type="SUPFAM" id="SSF81606">
    <property type="entry name" value="PP2C-like"/>
    <property type="match status" value="1"/>
</dbReference>
<protein>
    <submittedName>
        <fullName evidence="1">Serine/threonine protein phosphatase</fullName>
    </submittedName>
</protein>